<reference evidence="1" key="1">
    <citation type="submission" date="2020-01" db="EMBL/GenBank/DDBJ databases">
        <authorList>
            <person name="Meier V. D."/>
            <person name="Meier V D."/>
        </authorList>
    </citation>
    <scope>NUCLEOTIDE SEQUENCE</scope>
    <source>
        <strain evidence="1">HLG_WM_MAG_05</strain>
    </source>
</reference>
<gene>
    <name evidence="1" type="ORF">HELGO_WM6974</name>
</gene>
<protein>
    <submittedName>
        <fullName evidence="1">Uncharacterized protein</fullName>
    </submittedName>
</protein>
<proteinExistence type="predicted"/>
<accession>A0A6S6TVY2</accession>
<dbReference type="SUPFAM" id="SSF47598">
    <property type="entry name" value="Ribbon-helix-helix"/>
    <property type="match status" value="1"/>
</dbReference>
<name>A0A6S6TVY2_9BACT</name>
<dbReference type="AlphaFoldDB" id="A0A6S6TVY2"/>
<sequence length="112" mass="13021">MKVLLGFSLIEKFDKLFFKVYTVLNKVYKGIKMTTSDYKKELYSLPVEIVNELVAYAKETKQKKSHIVAEALEEYMKKREQKKLVKDALSLIGFAKGPIPDIQEIKANRYDI</sequence>
<dbReference type="InterPro" id="IPR013321">
    <property type="entry name" value="Arc_rbn_hlx_hlx"/>
</dbReference>
<dbReference type="InterPro" id="IPR010985">
    <property type="entry name" value="Ribbon_hlx_hlx"/>
</dbReference>
<dbReference type="EMBL" id="CACVAU010000079">
    <property type="protein sequence ID" value="CAA6824852.1"/>
    <property type="molecule type" value="Genomic_DNA"/>
</dbReference>
<dbReference type="Gene3D" id="1.10.1220.10">
    <property type="entry name" value="Met repressor-like"/>
    <property type="match status" value="1"/>
</dbReference>
<organism evidence="1">
    <name type="scientific">uncultured Sulfurovum sp</name>
    <dbReference type="NCBI Taxonomy" id="269237"/>
    <lineage>
        <taxon>Bacteria</taxon>
        <taxon>Pseudomonadati</taxon>
        <taxon>Campylobacterota</taxon>
        <taxon>Epsilonproteobacteria</taxon>
        <taxon>Campylobacterales</taxon>
        <taxon>Sulfurovaceae</taxon>
        <taxon>Sulfurovum</taxon>
        <taxon>environmental samples</taxon>
    </lineage>
</organism>
<dbReference type="GO" id="GO:0006355">
    <property type="term" value="P:regulation of DNA-templated transcription"/>
    <property type="evidence" value="ECO:0007669"/>
    <property type="project" value="InterPro"/>
</dbReference>
<evidence type="ECO:0000313" key="1">
    <source>
        <dbReference type="EMBL" id="CAA6824852.1"/>
    </source>
</evidence>